<gene>
    <name evidence="2" type="ORF">DJ013_05790</name>
</gene>
<dbReference type="EMBL" id="CP029480">
    <property type="protein sequence ID" value="AWV97703.1"/>
    <property type="molecule type" value="Genomic_DNA"/>
</dbReference>
<name>A0A2Z4G9V8_9BACT</name>
<evidence type="ECO:0000313" key="3">
    <source>
        <dbReference type="Proteomes" id="UP000249873"/>
    </source>
</evidence>
<dbReference type="OrthoDB" id="597977at2"/>
<sequence length="101" mass="11904">MKSLILNGVEVDDLLAEIRQIIQQEMLQNSSSEQQEEVEWLDIKQASTFIKKAKQTVYQYCSNCYIPYYRKFGKLYFKKAELEAWLLEGKKSGNAKKSNWK</sequence>
<dbReference type="RefSeq" id="WP_111370805.1">
    <property type="nucleotide sequence ID" value="NZ_CP029480.1"/>
</dbReference>
<dbReference type="Pfam" id="PF12728">
    <property type="entry name" value="HTH_17"/>
    <property type="match status" value="1"/>
</dbReference>
<evidence type="ECO:0000259" key="1">
    <source>
        <dbReference type="Pfam" id="PF12728"/>
    </source>
</evidence>
<dbReference type="Proteomes" id="UP000249873">
    <property type="component" value="Chromosome"/>
</dbReference>
<dbReference type="AlphaFoldDB" id="A0A2Z4G9V8"/>
<dbReference type="InterPro" id="IPR041657">
    <property type="entry name" value="HTH_17"/>
</dbReference>
<reference evidence="2 3" key="1">
    <citation type="submission" date="2018-05" db="EMBL/GenBank/DDBJ databases">
        <title>Complete genome sequence of Arcticibacterium luteifluviistationis SM1504T, a cytophagaceae bacterium isolated from Arctic surface seawater.</title>
        <authorList>
            <person name="Li Y."/>
            <person name="Qin Q.-L."/>
        </authorList>
    </citation>
    <scope>NUCLEOTIDE SEQUENCE [LARGE SCALE GENOMIC DNA]</scope>
    <source>
        <strain evidence="2 3">SM1504</strain>
    </source>
</reference>
<dbReference type="KEGG" id="als:DJ013_05790"/>
<keyword evidence="3" id="KW-1185">Reference proteome</keyword>
<evidence type="ECO:0000313" key="2">
    <source>
        <dbReference type="EMBL" id="AWV97703.1"/>
    </source>
</evidence>
<feature type="domain" description="Helix-turn-helix" evidence="1">
    <location>
        <begin position="40"/>
        <end position="88"/>
    </location>
</feature>
<protein>
    <recommendedName>
        <fullName evidence="1">Helix-turn-helix domain-containing protein</fullName>
    </recommendedName>
</protein>
<organism evidence="2 3">
    <name type="scientific">Arcticibacterium luteifluviistationis</name>
    <dbReference type="NCBI Taxonomy" id="1784714"/>
    <lineage>
        <taxon>Bacteria</taxon>
        <taxon>Pseudomonadati</taxon>
        <taxon>Bacteroidota</taxon>
        <taxon>Cytophagia</taxon>
        <taxon>Cytophagales</taxon>
        <taxon>Leadbetterellaceae</taxon>
        <taxon>Arcticibacterium</taxon>
    </lineage>
</organism>
<proteinExistence type="predicted"/>
<accession>A0A2Z4G9V8</accession>